<organism evidence="1 2">
    <name type="scientific">Teratosphaeria destructans</name>
    <dbReference type="NCBI Taxonomy" id="418781"/>
    <lineage>
        <taxon>Eukaryota</taxon>
        <taxon>Fungi</taxon>
        <taxon>Dikarya</taxon>
        <taxon>Ascomycota</taxon>
        <taxon>Pezizomycotina</taxon>
        <taxon>Dothideomycetes</taxon>
        <taxon>Dothideomycetidae</taxon>
        <taxon>Mycosphaerellales</taxon>
        <taxon>Teratosphaeriaceae</taxon>
        <taxon>Teratosphaeria</taxon>
    </lineage>
</organism>
<dbReference type="AlphaFoldDB" id="A0A9W7T055"/>
<accession>A0A9W7T055</accession>
<keyword evidence="2" id="KW-1185">Reference proteome</keyword>
<evidence type="ECO:0000313" key="2">
    <source>
        <dbReference type="Proteomes" id="UP001138500"/>
    </source>
</evidence>
<proteinExistence type="predicted"/>
<reference evidence="1 2" key="1">
    <citation type="journal article" date="2018" name="IMA Fungus">
        <title>IMA Genome-F 10: Nine draft genome sequences of Claviceps purpurea s.lat., including C. arundinis, C. humidiphila, and C. cf. spartinae, pseudomolecules for the pitch canker pathogen Fusarium circinatum, draft genome of Davidsoniella eucalypti, Grosmannia galeiformis, Quambalaria eucalypti, and Teratosphaeria destructans.</title>
        <authorList>
            <person name="Wingfield B.D."/>
            <person name="Liu M."/>
            <person name="Nguyen H.D."/>
            <person name="Lane F.A."/>
            <person name="Morgan S.W."/>
            <person name="De Vos L."/>
            <person name="Wilken P.M."/>
            <person name="Duong T.A."/>
            <person name="Aylward J."/>
            <person name="Coetzee M.P."/>
            <person name="Dadej K."/>
            <person name="De Beer Z.W."/>
            <person name="Findlay W."/>
            <person name="Havenga M."/>
            <person name="Kolarik M."/>
            <person name="Menzies J.G."/>
            <person name="Naidoo K."/>
            <person name="Pochopski O."/>
            <person name="Shoukouhi P."/>
            <person name="Santana Q.C."/>
            <person name="Seifert K.A."/>
            <person name="Soal N."/>
            <person name="Steenkamp E.T."/>
            <person name="Tatham C.T."/>
            <person name="van der Nest M.A."/>
            <person name="Wingfield M.J."/>
        </authorList>
    </citation>
    <scope>NUCLEOTIDE SEQUENCE [LARGE SCALE GENOMIC DNA]</scope>
    <source>
        <strain evidence="1">CMW44962</strain>
    </source>
</reference>
<name>A0A9W7T055_9PEZI</name>
<evidence type="ECO:0000313" key="1">
    <source>
        <dbReference type="EMBL" id="KAH9845040.1"/>
    </source>
</evidence>
<dbReference type="OrthoDB" id="5345753at2759"/>
<comment type="caution">
    <text evidence="1">The sequence shown here is derived from an EMBL/GenBank/DDBJ whole genome shotgun (WGS) entry which is preliminary data.</text>
</comment>
<sequence>MTGYIREWVAEHGEEEGIKDKGFAQAYLSWSHENTPTCNLITSNTCTQPSSNAKYENYQQFYTLWNIFAVYQYWNQYYSALTDSEARATAKLQKIVDMVAPPVEKALSVPEWYTIFGMGLYWATTIISPLTTLSGASAVPAAGISLILNGVWSARAVMPQGYPKAKEPTQTAQSRFGSLADVGSKLADMVEDWQKQTVTDVRSMQDNVDAFIALCEPGGFSQRVTLSLPDQSTALYKGLELFILAAGMTANGVVVAKSTGINPKEVATRTGEIQCPDFGPSGSCNNWWYDPKSGNSYAFHDTTNHKRDFTELVNWLWDEKIVENLGEIFENEACSGKEPSLDSPDLNVLCPFNAKNCEYNYDRHVKDQRAKQWMNCDNDPFWMKPCHDHDEEVAVLPLSYLGPLLHKDNYCRQSD</sequence>
<dbReference type="EMBL" id="RIBY02000158">
    <property type="protein sequence ID" value="KAH9845040.1"/>
    <property type="molecule type" value="Genomic_DNA"/>
</dbReference>
<dbReference type="Proteomes" id="UP001138500">
    <property type="component" value="Unassembled WGS sequence"/>
</dbReference>
<protein>
    <submittedName>
        <fullName evidence="1">Uncharacterized protein</fullName>
    </submittedName>
</protein>
<gene>
    <name evidence="1" type="ORF">Tdes44962_MAKER06899</name>
</gene>
<reference evidence="1 2" key="2">
    <citation type="journal article" date="2021" name="Curr. Genet.">
        <title>Genetic response to nitrogen starvation in the aggressive Eucalyptus foliar pathogen Teratosphaeria destructans.</title>
        <authorList>
            <person name="Havenga M."/>
            <person name="Wingfield B.D."/>
            <person name="Wingfield M.J."/>
            <person name="Dreyer L.L."/>
            <person name="Roets F."/>
            <person name="Aylward J."/>
        </authorList>
    </citation>
    <scope>NUCLEOTIDE SEQUENCE [LARGE SCALE GENOMIC DNA]</scope>
    <source>
        <strain evidence="1">CMW44962</strain>
    </source>
</reference>